<reference evidence="4" key="1">
    <citation type="journal article" date="2020" name="Genome Biol.">
        <title>Gamete binning: chromosome-level and haplotype-resolved genome assembly enabled by high-throughput single-cell sequencing of gamete genomes.</title>
        <authorList>
            <person name="Campoy J.A."/>
            <person name="Sun H."/>
            <person name="Goel M."/>
            <person name="Jiao W.-B."/>
            <person name="Folz-Donahue K."/>
            <person name="Wang N."/>
            <person name="Rubio M."/>
            <person name="Liu C."/>
            <person name="Kukat C."/>
            <person name="Ruiz D."/>
            <person name="Huettel B."/>
            <person name="Schneeberger K."/>
        </authorList>
    </citation>
    <scope>NUCLEOTIDE SEQUENCE [LARGE SCALE GENOMIC DNA]</scope>
    <source>
        <strain evidence="4">cv. Rojo Pasion</strain>
    </source>
</reference>
<keyword evidence="4" id="KW-1185">Reference proteome</keyword>
<evidence type="ECO:0000313" key="3">
    <source>
        <dbReference type="EMBL" id="CAB4308554.1"/>
    </source>
</evidence>
<dbReference type="Gene3D" id="3.40.50.2000">
    <property type="entry name" value="Glycogen Phosphorylase B"/>
    <property type="match status" value="2"/>
</dbReference>
<keyword evidence="2" id="KW-0328">Glycosyltransferase</keyword>
<dbReference type="AlphaFoldDB" id="A0A6J5XBR1"/>
<evidence type="ECO:0000256" key="1">
    <source>
        <dbReference type="ARBA" id="ARBA00009995"/>
    </source>
</evidence>
<keyword evidence="2" id="KW-0808">Transferase</keyword>
<evidence type="ECO:0000313" key="4">
    <source>
        <dbReference type="Proteomes" id="UP000507245"/>
    </source>
</evidence>
<organism evidence="3 4">
    <name type="scientific">Prunus armeniaca</name>
    <name type="common">Apricot</name>
    <name type="synonym">Armeniaca vulgaris</name>
    <dbReference type="NCBI Taxonomy" id="36596"/>
    <lineage>
        <taxon>Eukaryota</taxon>
        <taxon>Viridiplantae</taxon>
        <taxon>Streptophyta</taxon>
        <taxon>Embryophyta</taxon>
        <taxon>Tracheophyta</taxon>
        <taxon>Spermatophyta</taxon>
        <taxon>Magnoliopsida</taxon>
        <taxon>eudicotyledons</taxon>
        <taxon>Gunneridae</taxon>
        <taxon>Pentapetalae</taxon>
        <taxon>rosids</taxon>
        <taxon>fabids</taxon>
        <taxon>Rosales</taxon>
        <taxon>Rosaceae</taxon>
        <taxon>Amygdaloideae</taxon>
        <taxon>Amygdaleae</taxon>
        <taxon>Prunus</taxon>
    </lineage>
</organism>
<dbReference type="GO" id="GO:0035251">
    <property type="term" value="F:UDP-glucosyltransferase activity"/>
    <property type="evidence" value="ECO:0007669"/>
    <property type="project" value="InterPro"/>
</dbReference>
<dbReference type="InterPro" id="IPR050481">
    <property type="entry name" value="UDP-glycosyltransf_plant"/>
</dbReference>
<dbReference type="OrthoDB" id="5835829at2759"/>
<comment type="similarity">
    <text evidence="1">Belongs to the UDP-glycosyltransferase family.</text>
</comment>
<accession>A0A6J5XBR1</accession>
<protein>
    <submittedName>
        <fullName evidence="3">Uncharacterized protein</fullName>
    </submittedName>
</protein>
<dbReference type="PANTHER" id="PTHR48049">
    <property type="entry name" value="GLYCOSYLTRANSFERASE"/>
    <property type="match status" value="1"/>
</dbReference>
<sequence length="560" mass="64515">MDKENELGVSLKKNLAKCRGILSEPGFVSDYIDRFIQNLKELCKLQRLNLHPYLIMFCPIIVPHVEGLHKGIEFASKVPTALIHLFCVAVDQNRKKIQAILKASFHDHKIDMIFYYFVHWVPEFTRKFRVGIKSIYYITTTAAVHAFSIVPTINYNPSLTVLWKPFGLGGLILYQRFTNAITESDAFCIRTCREIEGHFYDYLSAQHKKPMILIGLVYGLEDSNKNSPPLEDMWANWLGGFEEAGSVMFCAFESQLIFEKDQFQELVLGFELTGLPFFVVLKPLAAYATIEEAVPDGFEERVKGRGVVFRGWVQQTTILSYPLVGCLIMNTMILVKELKVAMEVEREENGWFSKDSLSKTITTVMDKENELGFSLKKNLAKWRGILSKPGFMSDYIDRFIQNLKELYKLQHFNLHPDLMTFCPITVPHVEGLHEGIEFDSEVPTTLIHLFCVAVDQNRKQIQAILRASFHDQKIDMIFYYFVHWVLEFTRKLWVGIKSICYITTAAAVHAFSVMDKENELGVSLKKNLVKWKGILSEPRFMSDYIDRFIQSLKDLCKAVN</sequence>
<gene>
    <name evidence="3" type="ORF">ORAREDHAP_LOCUS28107</name>
</gene>
<name>A0A6J5XBR1_PRUAR</name>
<dbReference type="EMBL" id="CAEKKB010000004">
    <property type="protein sequence ID" value="CAB4308554.1"/>
    <property type="molecule type" value="Genomic_DNA"/>
</dbReference>
<evidence type="ECO:0000256" key="2">
    <source>
        <dbReference type="ARBA" id="ARBA00022676"/>
    </source>
</evidence>
<dbReference type="Proteomes" id="UP000507245">
    <property type="component" value="Unassembled WGS sequence"/>
</dbReference>
<dbReference type="PANTHER" id="PTHR48049:SF91">
    <property type="entry name" value="UDP-GLYCOSYLTRANSFERASE 79B7-RELATED"/>
    <property type="match status" value="1"/>
</dbReference>
<dbReference type="SUPFAM" id="SSF53756">
    <property type="entry name" value="UDP-Glycosyltransferase/glycogen phosphorylase"/>
    <property type="match status" value="1"/>
</dbReference>
<proteinExistence type="inferred from homology"/>